<evidence type="ECO:0000256" key="8">
    <source>
        <dbReference type="ARBA" id="ARBA00023136"/>
    </source>
</evidence>
<comment type="similarity">
    <text evidence="2">Belongs to the sphingomyelin synthase family.</text>
</comment>
<dbReference type="AlphaFoldDB" id="A0AAE1ZDU4"/>
<keyword evidence="12" id="KW-1185">Reference proteome</keyword>
<reference evidence="11" key="2">
    <citation type="journal article" date="2023" name="Infect Dis Poverty">
        <title>Chromosome-scale genome of the human blood fluke Schistosoma mekongi and its implications for public health.</title>
        <authorList>
            <person name="Zhou M."/>
            <person name="Xu L."/>
            <person name="Xu D."/>
            <person name="Chen W."/>
            <person name="Khan J."/>
            <person name="Hu Y."/>
            <person name="Huang H."/>
            <person name="Wei H."/>
            <person name="Zhang Y."/>
            <person name="Chusongsang P."/>
            <person name="Tanasarnprasert K."/>
            <person name="Hu X."/>
            <person name="Limpanont Y."/>
            <person name="Lv Z."/>
        </authorList>
    </citation>
    <scope>NUCLEOTIDE SEQUENCE</scope>
    <source>
        <strain evidence="11">LV_2022a</strain>
    </source>
</reference>
<evidence type="ECO:0000256" key="9">
    <source>
        <dbReference type="SAM" id="Phobius"/>
    </source>
</evidence>
<dbReference type="InterPro" id="IPR013761">
    <property type="entry name" value="SAM/pointed_sf"/>
</dbReference>
<accession>A0AAE1ZDU4</accession>
<dbReference type="Proteomes" id="UP001292079">
    <property type="component" value="Unassembled WGS sequence"/>
</dbReference>
<evidence type="ECO:0000256" key="7">
    <source>
        <dbReference type="ARBA" id="ARBA00023098"/>
    </source>
</evidence>
<feature type="domain" description="SAM" evidence="10">
    <location>
        <begin position="14"/>
        <end position="69"/>
    </location>
</feature>
<comment type="subcellular location">
    <subcellularLocation>
        <location evidence="1">Membrane</location>
        <topology evidence="1">Multi-pass membrane protein</topology>
    </subcellularLocation>
</comment>
<proteinExistence type="inferred from homology"/>
<dbReference type="GO" id="GO:0000139">
    <property type="term" value="C:Golgi membrane"/>
    <property type="evidence" value="ECO:0007669"/>
    <property type="project" value="TreeGrafter"/>
</dbReference>
<dbReference type="InterPro" id="IPR001660">
    <property type="entry name" value="SAM"/>
</dbReference>
<keyword evidence="5" id="KW-0746">Sphingolipid metabolism</keyword>
<feature type="transmembrane region" description="Helical" evidence="9">
    <location>
        <begin position="348"/>
        <end position="369"/>
    </location>
</feature>
<dbReference type="PROSITE" id="PS50105">
    <property type="entry name" value="SAM_DOMAIN"/>
    <property type="match status" value="1"/>
</dbReference>
<dbReference type="GO" id="GO:0005886">
    <property type="term" value="C:plasma membrane"/>
    <property type="evidence" value="ECO:0007669"/>
    <property type="project" value="TreeGrafter"/>
</dbReference>
<reference evidence="11" key="1">
    <citation type="submission" date="2022-04" db="EMBL/GenBank/DDBJ databases">
        <authorList>
            <person name="Xu L."/>
            <person name="Lv Z."/>
        </authorList>
    </citation>
    <scope>NUCLEOTIDE SEQUENCE</scope>
    <source>
        <strain evidence="11">LV_2022a</strain>
    </source>
</reference>
<feature type="transmembrane region" description="Helical" evidence="9">
    <location>
        <begin position="192"/>
        <end position="215"/>
    </location>
</feature>
<dbReference type="EMBL" id="JALJAT010000002">
    <property type="protein sequence ID" value="KAK4472265.1"/>
    <property type="molecule type" value="Genomic_DNA"/>
</dbReference>
<feature type="transmembrane region" description="Helical" evidence="9">
    <location>
        <begin position="293"/>
        <end position="310"/>
    </location>
</feature>
<name>A0AAE1ZDU4_SCHME</name>
<evidence type="ECO:0000256" key="6">
    <source>
        <dbReference type="ARBA" id="ARBA00022989"/>
    </source>
</evidence>
<keyword evidence="6 9" id="KW-1133">Transmembrane helix</keyword>
<evidence type="ECO:0000313" key="11">
    <source>
        <dbReference type="EMBL" id="KAK4472265.1"/>
    </source>
</evidence>
<dbReference type="GO" id="GO:0047493">
    <property type="term" value="F:ceramide cholinephosphotransferase activity"/>
    <property type="evidence" value="ECO:0007669"/>
    <property type="project" value="TreeGrafter"/>
</dbReference>
<dbReference type="Pfam" id="PF14360">
    <property type="entry name" value="PAP2_C"/>
    <property type="match status" value="1"/>
</dbReference>
<dbReference type="GO" id="GO:0005789">
    <property type="term" value="C:endoplasmic reticulum membrane"/>
    <property type="evidence" value="ECO:0007669"/>
    <property type="project" value="TreeGrafter"/>
</dbReference>
<dbReference type="Pfam" id="PF07647">
    <property type="entry name" value="SAM_2"/>
    <property type="match status" value="1"/>
</dbReference>
<protein>
    <recommendedName>
        <fullName evidence="10">SAM domain-containing protein</fullName>
    </recommendedName>
</protein>
<sequence>MSFCLHEEIISIHASSLDISKYLVNHGVPESISDIFTQNIIDGLSFCLLCEKDLDEMGVTQIGLRKRILFLSSVWRYQIKRSGSAEQTLKYIPGDNFAVELLNSKVSCESFPTKLNGDIGSDCSAESSSSSDISHDVVAEKSKSWKLIISAFYFLFSTCITSFVMVLAHERLPDMSRYPPLPDLFLDNLPHISWGFAAAEWVGIVLSAIWITILIFHKYRWILVRRFFVLIGTVLLLRSVTMIITSLSVPGKHLADHCSPYIVKNQTERLKRVLNIWLGMGMSISGIQTCGDYMFSGHTVCLTLLNFFITEYSPSKLHLLHTFSWVLNIFGVFFILACHEHYSIDVFVAIYVTSRLFLYYHCLASSNVLHQPGRERAMIWFPLFSFMEYDVKTTVPNVFEFPFPFMRKAYNPEHDESSLYINRYNNTYSTYDNKSTNIENKQAFHCILHKNTKSVSASNNAMSLTFRNTSKVGRKTKKYVTTIDDENRNAVNS</sequence>
<dbReference type="InterPro" id="IPR045221">
    <property type="entry name" value="Sphingomyelin_synth-like"/>
</dbReference>
<evidence type="ECO:0000256" key="1">
    <source>
        <dbReference type="ARBA" id="ARBA00004141"/>
    </source>
</evidence>
<evidence type="ECO:0000259" key="10">
    <source>
        <dbReference type="PROSITE" id="PS50105"/>
    </source>
</evidence>
<organism evidence="11 12">
    <name type="scientific">Schistosoma mekongi</name>
    <name type="common">Parasitic worm</name>
    <dbReference type="NCBI Taxonomy" id="38744"/>
    <lineage>
        <taxon>Eukaryota</taxon>
        <taxon>Metazoa</taxon>
        <taxon>Spiralia</taxon>
        <taxon>Lophotrochozoa</taxon>
        <taxon>Platyhelminthes</taxon>
        <taxon>Trematoda</taxon>
        <taxon>Digenea</taxon>
        <taxon>Strigeidida</taxon>
        <taxon>Schistosomatoidea</taxon>
        <taxon>Schistosomatidae</taxon>
        <taxon>Schistosoma</taxon>
    </lineage>
</organism>
<evidence type="ECO:0000256" key="2">
    <source>
        <dbReference type="ARBA" id="ARBA00005441"/>
    </source>
</evidence>
<dbReference type="PANTHER" id="PTHR21290">
    <property type="entry name" value="SPHINGOMYELIN SYNTHETASE"/>
    <property type="match status" value="1"/>
</dbReference>
<evidence type="ECO:0000256" key="4">
    <source>
        <dbReference type="ARBA" id="ARBA00022692"/>
    </source>
</evidence>
<dbReference type="Gene3D" id="1.10.150.50">
    <property type="entry name" value="Transcription Factor, Ets-1"/>
    <property type="match status" value="1"/>
</dbReference>
<dbReference type="PANTHER" id="PTHR21290:SF25">
    <property type="entry name" value="SPHINGOMYELIN SYNTHASE-RELATED PROTEIN 1"/>
    <property type="match status" value="1"/>
</dbReference>
<keyword evidence="4 9" id="KW-0812">Transmembrane</keyword>
<feature type="transmembrane region" description="Helical" evidence="9">
    <location>
        <begin position="151"/>
        <end position="172"/>
    </location>
</feature>
<comment type="caution">
    <text evidence="11">The sequence shown here is derived from an EMBL/GenBank/DDBJ whole genome shotgun (WGS) entry which is preliminary data.</text>
</comment>
<dbReference type="GO" id="GO:0033188">
    <property type="term" value="F:sphingomyelin synthase activity"/>
    <property type="evidence" value="ECO:0007669"/>
    <property type="project" value="TreeGrafter"/>
</dbReference>
<gene>
    <name evidence="11" type="ORF">MN116_003534</name>
</gene>
<dbReference type="InterPro" id="IPR025749">
    <property type="entry name" value="Sphingomyelin_synth-like_dom"/>
</dbReference>
<dbReference type="GO" id="GO:0046513">
    <property type="term" value="P:ceramide biosynthetic process"/>
    <property type="evidence" value="ECO:0007669"/>
    <property type="project" value="TreeGrafter"/>
</dbReference>
<keyword evidence="8 9" id="KW-0472">Membrane</keyword>
<feature type="transmembrane region" description="Helical" evidence="9">
    <location>
        <begin position="227"/>
        <end position="247"/>
    </location>
</feature>
<dbReference type="SUPFAM" id="SSF47769">
    <property type="entry name" value="SAM/Pointed domain"/>
    <property type="match status" value="1"/>
</dbReference>
<feature type="transmembrane region" description="Helical" evidence="9">
    <location>
        <begin position="322"/>
        <end position="342"/>
    </location>
</feature>
<keyword evidence="7" id="KW-0443">Lipid metabolism</keyword>
<keyword evidence="3" id="KW-0808">Transferase</keyword>
<evidence type="ECO:0000256" key="5">
    <source>
        <dbReference type="ARBA" id="ARBA00022919"/>
    </source>
</evidence>
<evidence type="ECO:0000313" key="12">
    <source>
        <dbReference type="Proteomes" id="UP001292079"/>
    </source>
</evidence>
<evidence type="ECO:0000256" key="3">
    <source>
        <dbReference type="ARBA" id="ARBA00022679"/>
    </source>
</evidence>